<keyword evidence="1" id="KW-0812">Transmembrane</keyword>
<organism evidence="2 3">
    <name type="scientific">Lacticaseibacillus chiayiensis</name>
    <dbReference type="NCBI Taxonomy" id="2100821"/>
    <lineage>
        <taxon>Bacteria</taxon>
        <taxon>Bacillati</taxon>
        <taxon>Bacillota</taxon>
        <taxon>Bacilli</taxon>
        <taxon>Lactobacillales</taxon>
        <taxon>Lactobacillaceae</taxon>
        <taxon>Lacticaseibacillus</taxon>
    </lineage>
</organism>
<evidence type="ECO:0000256" key="1">
    <source>
        <dbReference type="SAM" id="Phobius"/>
    </source>
</evidence>
<gene>
    <name evidence="2" type="ORF">OFW50_04460</name>
</gene>
<name>A0ABY6H8X3_9LACO</name>
<proteinExistence type="predicted"/>
<keyword evidence="3" id="KW-1185">Reference proteome</keyword>
<dbReference type="Proteomes" id="UP001164790">
    <property type="component" value="Chromosome"/>
</dbReference>
<dbReference type="EMBL" id="CP107523">
    <property type="protein sequence ID" value="UYN57818.1"/>
    <property type="molecule type" value="Genomic_DNA"/>
</dbReference>
<sequence>MDEMEHKFLGRSTGYAYVFLLIVLSIYNLIQLSNNRDVSFTSFVLITSVAIQWGGYEWFKHKADQTDKEPGQILYITIVLTAILFIFGLVALMFHGK</sequence>
<evidence type="ECO:0000313" key="2">
    <source>
        <dbReference type="EMBL" id="UYN57818.1"/>
    </source>
</evidence>
<keyword evidence="1" id="KW-0472">Membrane</keyword>
<feature type="transmembrane region" description="Helical" evidence="1">
    <location>
        <begin position="37"/>
        <end position="53"/>
    </location>
</feature>
<dbReference type="RefSeq" id="WP_244974968.1">
    <property type="nucleotide sequence ID" value="NZ_CP074378.1"/>
</dbReference>
<accession>A0ABY6H8X3</accession>
<feature type="transmembrane region" description="Helical" evidence="1">
    <location>
        <begin position="73"/>
        <end position="94"/>
    </location>
</feature>
<reference evidence="2" key="1">
    <citation type="submission" date="2022-10" db="EMBL/GenBank/DDBJ databases">
        <title>Comparative genomic analysis and in-vitro probiotic properties of the potential probiotic L. chiayiensis AACE 3.</title>
        <authorList>
            <person name="Kang X."/>
        </authorList>
    </citation>
    <scope>NUCLEOTIDE SEQUENCE</scope>
    <source>
        <strain evidence="2">AACE 3</strain>
    </source>
</reference>
<evidence type="ECO:0000313" key="3">
    <source>
        <dbReference type="Proteomes" id="UP001164790"/>
    </source>
</evidence>
<protein>
    <submittedName>
        <fullName evidence="2">Uncharacterized protein</fullName>
    </submittedName>
</protein>
<feature type="transmembrane region" description="Helical" evidence="1">
    <location>
        <begin position="12"/>
        <end position="30"/>
    </location>
</feature>
<keyword evidence="1" id="KW-1133">Transmembrane helix</keyword>